<dbReference type="PROSITE" id="PS50026">
    <property type="entry name" value="EGF_3"/>
    <property type="match status" value="2"/>
</dbReference>
<dbReference type="PROSITE" id="PS01180">
    <property type="entry name" value="CUB"/>
    <property type="match status" value="1"/>
</dbReference>
<dbReference type="PROSITE" id="PS50227">
    <property type="entry name" value="G_PROTEIN_RECEP_F2_3"/>
    <property type="match status" value="1"/>
</dbReference>
<evidence type="ECO:0000313" key="3">
    <source>
        <dbReference type="EMBL" id="CAD7228094.1"/>
    </source>
</evidence>
<dbReference type="SMART" id="SM00181">
    <property type="entry name" value="EGF"/>
    <property type="match status" value="3"/>
</dbReference>
<dbReference type="Gene3D" id="2.60.120.290">
    <property type="entry name" value="Spermadhesin, CUB domain"/>
    <property type="match status" value="1"/>
</dbReference>
<dbReference type="InterPro" id="IPR036179">
    <property type="entry name" value="Ig-like_dom_sf"/>
</dbReference>
<feature type="disulfide bond" evidence="2">
    <location>
        <begin position="519"/>
        <end position="536"/>
    </location>
</feature>
<keyword evidence="2" id="KW-0245">EGF-like domain</keyword>
<dbReference type="Gene3D" id="4.10.1240.10">
    <property type="entry name" value="GPCR, family 2, extracellular hormone receptor domain"/>
    <property type="match status" value="1"/>
</dbReference>
<dbReference type="GO" id="GO:0007189">
    <property type="term" value="P:adenylate cyclase-activating G protein-coupled receptor signaling pathway"/>
    <property type="evidence" value="ECO:0007669"/>
    <property type="project" value="TreeGrafter"/>
</dbReference>
<dbReference type="CDD" id="cd00096">
    <property type="entry name" value="Ig"/>
    <property type="match status" value="1"/>
</dbReference>
<keyword evidence="1 2" id="KW-1015">Disulfide bond</keyword>
<dbReference type="InterPro" id="IPR009030">
    <property type="entry name" value="Growth_fac_rcpt_cys_sf"/>
</dbReference>
<dbReference type="PROSITE" id="PS50835">
    <property type="entry name" value="IG_LIKE"/>
    <property type="match status" value="2"/>
</dbReference>
<accession>A0A7R8ZKL1</accession>
<dbReference type="PROSITE" id="PS00022">
    <property type="entry name" value="EGF_1"/>
    <property type="match status" value="2"/>
</dbReference>
<dbReference type="Pfam" id="PF00431">
    <property type="entry name" value="CUB"/>
    <property type="match status" value="1"/>
</dbReference>
<dbReference type="SUPFAM" id="SSF57196">
    <property type="entry name" value="EGF/Laminin"/>
    <property type="match status" value="1"/>
</dbReference>
<proteinExistence type="predicted"/>
<dbReference type="InterPro" id="IPR003599">
    <property type="entry name" value="Ig_sub"/>
</dbReference>
<dbReference type="Gene3D" id="2.10.25.10">
    <property type="entry name" value="Laminin"/>
    <property type="match status" value="2"/>
</dbReference>
<evidence type="ECO:0000256" key="1">
    <source>
        <dbReference type="ARBA" id="ARBA00023157"/>
    </source>
</evidence>
<comment type="caution">
    <text evidence="2">Lacks conserved residue(s) required for the propagation of feature annotation.</text>
</comment>
<feature type="disulfide bond" evidence="2">
    <location>
        <begin position="476"/>
        <end position="493"/>
    </location>
</feature>
<evidence type="ECO:0000256" key="2">
    <source>
        <dbReference type="PROSITE-ProRule" id="PRU00076"/>
    </source>
</evidence>
<organism evidence="3">
    <name type="scientific">Cyprideis torosa</name>
    <dbReference type="NCBI Taxonomy" id="163714"/>
    <lineage>
        <taxon>Eukaryota</taxon>
        <taxon>Metazoa</taxon>
        <taxon>Ecdysozoa</taxon>
        <taxon>Arthropoda</taxon>
        <taxon>Crustacea</taxon>
        <taxon>Oligostraca</taxon>
        <taxon>Ostracoda</taxon>
        <taxon>Podocopa</taxon>
        <taxon>Podocopida</taxon>
        <taxon>Cytherocopina</taxon>
        <taxon>Cytheroidea</taxon>
        <taxon>Cytherideidae</taxon>
        <taxon>Cyprideis</taxon>
    </lineage>
</organism>
<dbReference type="SUPFAM" id="SSF49854">
    <property type="entry name" value="Spermadhesin, CUB domain"/>
    <property type="match status" value="1"/>
</dbReference>
<dbReference type="SMART" id="SM00409">
    <property type="entry name" value="IG"/>
    <property type="match status" value="2"/>
</dbReference>
<dbReference type="GO" id="GO:0016020">
    <property type="term" value="C:membrane"/>
    <property type="evidence" value="ECO:0007669"/>
    <property type="project" value="InterPro"/>
</dbReference>
<dbReference type="EMBL" id="OB661381">
    <property type="protein sequence ID" value="CAD7228094.1"/>
    <property type="molecule type" value="Genomic_DNA"/>
</dbReference>
<dbReference type="InterPro" id="IPR013783">
    <property type="entry name" value="Ig-like_fold"/>
</dbReference>
<dbReference type="OrthoDB" id="6344273at2759"/>
<dbReference type="PANTHER" id="PTHR45813">
    <property type="entry name" value="IG-LIKE DOMAIN-CONTAINING PROTEIN"/>
    <property type="match status" value="1"/>
</dbReference>
<sequence>MGCPTIQGEELVTKVADEASKVTMEDKNGLVKRQGNKGDFYGYEYDYETTADTDPYLAVKYKNVAQTESYSPVPTYGYATRYKGNDLYGRYQKAPVPTDVYTTTQPSAKRLTYQAYHHQLPAYTSTGQENSMEVDQTTSSSIFRNMLSQVYKPKMIDRIGAAAAAMGSGILIPLIALGALLPFTLMPITITITPEQTRKKREVDQHFFPSPTLNSSWRFSADDLEAPVESTEWQDRIEMALQHFELVSHSLGIHPANLGGAILDDVMAKYLQCSGLLGAELGCLERMVCMQECYAQQLDRNDKKIIETMPATTTTPLAVSIVWLVCLVIPNSEETEICGGTFNESKGIIQTPNFPGSFSTPISCQYIMSAPPGHIVHLYLTQFYLREGVHAKSYAFYSEDFSMGEEDLGTVSAEYDLQFIESPKQFLVLIVNLPSLENVNIRVRDEFMDVYGFNITYEMKREGVHARKDGCNAQSCSFNGNCYAINDYRRYACDCFAGFFGSKCQFGPRCDPERNIEICQHGGRCQYFRGSHYIRCTCPPGYTGELCETPFQDGILVECIRRGFHCSQHCLQEAEGEEIKYMCSCYDGFKLSADNVTCLESGETRFITSFKLTDFSLQSAAIVNEQTLNHMLLREKIVNEVQRYLGSMLDPGELKNVSVISIEPGAVVTIRFIADRASSDIIRIALMKAIDFGTLGSLTLSHNYVYFEREPILKLQSVELDQELPIRYGLDVVISCVAVASNDVEFEWSKDGCPIDINHAYRNASIELMPKNSFDEFTSKLTLYNISHVDAGLFTCKVNDWNRTHERSVLLVTAGPPRVELNPRAVSAAPDTNVTLTCIAEEDKSGRYGYTWSHRFKIVNERDPKIVIEDIYPSGSKLISINVTGRTTYGCKVTNDYGSTELLARVEVWWDDLPTCLKDKKNPLIKWPETTTNNYARVPCPPPFVEGYASRYCVVTNSISNWHEPNFEECRTLKLEMLERHLNNFRMGYVTVKRPAFFKILNEEVKNVSIHFSGQGQQVISLLHQTVEYLQDFGLWSPLNKSTPAIFELASHLLRSPIAITKPKSALSLASILNTISINLVAYQNSVIDYYNSEFAVYGEQLEESYGERKFVYPRSQDLERRPVWIEGGLILTLDHTNDKAFSVTFYKNLTAFIPKVSVIRGGDGPAEMSYTISSLIVTISLTDINAMNQTLRDDFGHLIFEISFAARDKRFNNTLIWEWYCGETDSSTNDHGIPTWKPSEYCYGNLSHQFASCTCSQPGTYAILFSDWKKHIIPPFEWGFDLPVTVSCLIAMLFSVPSALIATIVAFKHRSAMAWNKANDSSAIALLHFVFMMSARSSLLPQHYSYCLIALVFLWTLSLSLQMVRPMMTYVGSNTQAIQGSVTHRKNKLIGIAWGLSLLITGAAMAAQDTQGWDIDMFFLTPIMLSFYPVTASYALIWLISWWFYFTAFVALRRICERGNSPPQAKALTHAKALRCGIPIQLSCTAAFVVSIYFAMHRTEWKFKILLGVFFVIQAILVFLFYVWINEYEIPLWRKIWSHRETSKTFVTKGTETAGGDVSFDDEEVKQFIDDTRREELSTEESVQQPNLFPDVLNPSGPPAFVWRAVYAFFHPLPPVIVLGEQRTYMAACRDEGEGGRSR</sequence>
<dbReference type="InterPro" id="IPR007110">
    <property type="entry name" value="Ig-like_dom"/>
</dbReference>
<reference evidence="3" key="1">
    <citation type="submission" date="2020-11" db="EMBL/GenBank/DDBJ databases">
        <authorList>
            <person name="Tran Van P."/>
        </authorList>
    </citation>
    <scope>NUCLEOTIDE SEQUENCE</scope>
</reference>
<dbReference type="InterPro" id="IPR001879">
    <property type="entry name" value="GPCR_2_extracellular_dom"/>
</dbReference>
<dbReference type="InterPro" id="IPR051587">
    <property type="entry name" value="Adhesion_GPCR"/>
</dbReference>
<dbReference type="CDD" id="cd00054">
    <property type="entry name" value="EGF_CA"/>
    <property type="match status" value="1"/>
</dbReference>
<dbReference type="SUPFAM" id="SSF57184">
    <property type="entry name" value="Growth factor receptor domain"/>
    <property type="match status" value="1"/>
</dbReference>
<dbReference type="InterPro" id="IPR035914">
    <property type="entry name" value="Sperma_CUB_dom_sf"/>
</dbReference>
<gene>
    <name evidence="3" type="ORF">CTOB1V02_LOCUS5983</name>
</gene>
<dbReference type="GO" id="GO:0004930">
    <property type="term" value="F:G protein-coupled receptor activity"/>
    <property type="evidence" value="ECO:0007669"/>
    <property type="project" value="InterPro"/>
</dbReference>
<dbReference type="PANTHER" id="PTHR45813:SF8">
    <property type="entry name" value="IG-LIKE DOMAIN-CONTAINING PROTEIN"/>
    <property type="match status" value="1"/>
</dbReference>
<protein>
    <submittedName>
        <fullName evidence="3">Uncharacterized protein</fullName>
    </submittedName>
</protein>
<dbReference type="InterPro" id="IPR000742">
    <property type="entry name" value="EGF"/>
</dbReference>
<dbReference type="PROSITE" id="PS01186">
    <property type="entry name" value="EGF_2"/>
    <property type="match status" value="2"/>
</dbReference>
<dbReference type="Gene3D" id="2.60.40.10">
    <property type="entry name" value="Immunoglobulins"/>
    <property type="match status" value="2"/>
</dbReference>
<dbReference type="SUPFAM" id="SSF48726">
    <property type="entry name" value="Immunoglobulin"/>
    <property type="match status" value="2"/>
</dbReference>
<dbReference type="InterPro" id="IPR000859">
    <property type="entry name" value="CUB_dom"/>
</dbReference>
<feature type="disulfide bond" evidence="2">
    <location>
        <begin position="495"/>
        <end position="504"/>
    </location>
</feature>
<dbReference type="SMART" id="SM00042">
    <property type="entry name" value="CUB"/>
    <property type="match status" value="1"/>
</dbReference>
<name>A0A7R8ZKL1_9CRUS</name>
<dbReference type="CDD" id="cd00041">
    <property type="entry name" value="CUB"/>
    <property type="match status" value="1"/>
</dbReference>
<feature type="disulfide bond" evidence="2">
    <location>
        <begin position="538"/>
        <end position="547"/>
    </location>
</feature>
<dbReference type="InterPro" id="IPR036445">
    <property type="entry name" value="GPCR_2_extracell_dom_sf"/>
</dbReference>